<dbReference type="InterPro" id="IPR006690">
    <property type="entry name" value="OMPA-like_CS"/>
</dbReference>
<dbReference type="EMBL" id="QUNG01000017">
    <property type="protein sequence ID" value="REG81035.1"/>
    <property type="molecule type" value="Genomic_DNA"/>
</dbReference>
<evidence type="ECO:0000256" key="2">
    <source>
        <dbReference type="ARBA" id="ARBA00023136"/>
    </source>
</evidence>
<keyword evidence="3" id="KW-0998">Cell outer membrane</keyword>
<reference evidence="6 7" key="1">
    <citation type="submission" date="2018-08" db="EMBL/GenBank/DDBJ databases">
        <title>Genomic Encyclopedia of Type Strains, Phase III (KMG-III): the genomes of soil and plant-associated and newly described type strains.</title>
        <authorList>
            <person name="Whitman W."/>
        </authorList>
    </citation>
    <scope>NUCLEOTIDE SEQUENCE [LARGE SCALE GENOMIC DNA]</scope>
    <source>
        <strain evidence="6 7">CECT 7375</strain>
    </source>
</reference>
<dbReference type="PROSITE" id="PS51123">
    <property type="entry name" value="OMPA_2"/>
    <property type="match status" value="1"/>
</dbReference>
<feature type="domain" description="OmpA-like" evidence="5">
    <location>
        <begin position="9"/>
        <end position="127"/>
    </location>
</feature>
<dbReference type="CDD" id="cd07185">
    <property type="entry name" value="OmpA_C-like"/>
    <property type="match status" value="1"/>
</dbReference>
<dbReference type="InterPro" id="IPR036737">
    <property type="entry name" value="OmpA-like_sf"/>
</dbReference>
<dbReference type="InterPro" id="IPR050330">
    <property type="entry name" value="Bact_OuterMem_StrucFunc"/>
</dbReference>
<protein>
    <submittedName>
        <fullName evidence="6">OmpA family protein</fullName>
    </submittedName>
</protein>
<evidence type="ECO:0000313" key="7">
    <source>
        <dbReference type="Proteomes" id="UP000256542"/>
    </source>
</evidence>
<dbReference type="InterPro" id="IPR006664">
    <property type="entry name" value="OMP_bac"/>
</dbReference>
<keyword evidence="2 4" id="KW-0472">Membrane</keyword>
<gene>
    <name evidence="6" type="ORF">DFP81_11743</name>
</gene>
<evidence type="ECO:0000256" key="1">
    <source>
        <dbReference type="ARBA" id="ARBA00004442"/>
    </source>
</evidence>
<dbReference type="PANTHER" id="PTHR30329">
    <property type="entry name" value="STATOR ELEMENT OF FLAGELLAR MOTOR COMPLEX"/>
    <property type="match status" value="1"/>
</dbReference>
<dbReference type="SUPFAM" id="SSF103088">
    <property type="entry name" value="OmpA-like"/>
    <property type="match status" value="1"/>
</dbReference>
<evidence type="ECO:0000256" key="3">
    <source>
        <dbReference type="ARBA" id="ARBA00023237"/>
    </source>
</evidence>
<evidence type="ECO:0000259" key="5">
    <source>
        <dbReference type="PROSITE" id="PS51123"/>
    </source>
</evidence>
<dbReference type="Proteomes" id="UP000256542">
    <property type="component" value="Unassembled WGS sequence"/>
</dbReference>
<dbReference type="InterPro" id="IPR006665">
    <property type="entry name" value="OmpA-like"/>
</dbReference>
<dbReference type="GO" id="GO:0009279">
    <property type="term" value="C:cell outer membrane"/>
    <property type="evidence" value="ECO:0007669"/>
    <property type="project" value="UniProtKB-SubCell"/>
</dbReference>
<dbReference type="PROSITE" id="PS01068">
    <property type="entry name" value="OMPA_1"/>
    <property type="match status" value="1"/>
</dbReference>
<dbReference type="Gene3D" id="3.30.1330.60">
    <property type="entry name" value="OmpA-like domain"/>
    <property type="match status" value="1"/>
</dbReference>
<comment type="subcellular location">
    <subcellularLocation>
        <location evidence="1">Cell outer membrane</location>
    </subcellularLocation>
</comment>
<dbReference type="PANTHER" id="PTHR30329:SF21">
    <property type="entry name" value="LIPOPROTEIN YIAD-RELATED"/>
    <property type="match status" value="1"/>
</dbReference>
<name>A0A3E0DG19_9GAMM</name>
<dbReference type="PRINTS" id="PR01021">
    <property type="entry name" value="OMPADOMAIN"/>
</dbReference>
<dbReference type="Pfam" id="PF00691">
    <property type="entry name" value="OmpA"/>
    <property type="match status" value="1"/>
</dbReference>
<comment type="caution">
    <text evidence="6">The sequence shown here is derived from an EMBL/GenBank/DDBJ whole genome shotgun (WGS) entry which is preliminary data.</text>
</comment>
<sequence>MTLQGCPEESNSLLSMDMQILFKPNSYRVSPRFYGKIQQLADFLRSHPDTKVRIEGHTDNRGSAADNQQLSQDRAQAISDILIDKFKIASHRVTAIGYGDSQPVASNETPEGQMKNRRVVAEVLSNQTRQLKKWTIYSVDQDIQ</sequence>
<keyword evidence="7" id="KW-1185">Reference proteome</keyword>
<dbReference type="AlphaFoldDB" id="A0A3E0DG19"/>
<evidence type="ECO:0000313" key="6">
    <source>
        <dbReference type="EMBL" id="REG81035.1"/>
    </source>
</evidence>
<proteinExistence type="predicted"/>
<accession>A0A3E0DG19</accession>
<organism evidence="6 7">
    <name type="scientific">Marinomonas pollencensis</name>
    <dbReference type="NCBI Taxonomy" id="491954"/>
    <lineage>
        <taxon>Bacteria</taxon>
        <taxon>Pseudomonadati</taxon>
        <taxon>Pseudomonadota</taxon>
        <taxon>Gammaproteobacteria</taxon>
        <taxon>Oceanospirillales</taxon>
        <taxon>Oceanospirillaceae</taxon>
        <taxon>Marinomonas</taxon>
    </lineage>
</organism>
<evidence type="ECO:0000256" key="4">
    <source>
        <dbReference type="PROSITE-ProRule" id="PRU00473"/>
    </source>
</evidence>